<evidence type="ECO:0000256" key="2">
    <source>
        <dbReference type="ARBA" id="ARBA00007613"/>
    </source>
</evidence>
<dbReference type="GO" id="GO:0015562">
    <property type="term" value="F:efflux transmembrane transporter activity"/>
    <property type="evidence" value="ECO:0007669"/>
    <property type="project" value="InterPro"/>
</dbReference>
<proteinExistence type="inferred from homology"/>
<evidence type="ECO:0000256" key="7">
    <source>
        <dbReference type="ARBA" id="ARBA00023237"/>
    </source>
</evidence>
<dbReference type="EMBL" id="BAJS01000002">
    <property type="protein sequence ID" value="GAK35717.1"/>
    <property type="molecule type" value="Genomic_DNA"/>
</dbReference>
<name>A0A069CZU0_9BACE</name>
<dbReference type="eggNOG" id="COG1538">
    <property type="taxonomic scope" value="Bacteria"/>
</dbReference>
<organism evidence="8 9">
    <name type="scientific">Bacteroides graminisolvens DSM 19988 = JCM 15093</name>
    <dbReference type="NCBI Taxonomy" id="1121097"/>
    <lineage>
        <taxon>Bacteria</taxon>
        <taxon>Pseudomonadati</taxon>
        <taxon>Bacteroidota</taxon>
        <taxon>Bacteroidia</taxon>
        <taxon>Bacteroidales</taxon>
        <taxon>Bacteroidaceae</taxon>
        <taxon>Bacteroides</taxon>
    </lineage>
</organism>
<comment type="subcellular location">
    <subcellularLocation>
        <location evidence="1">Cell outer membrane</location>
    </subcellularLocation>
</comment>
<keyword evidence="3" id="KW-0813">Transport</keyword>
<keyword evidence="9" id="KW-1185">Reference proteome</keyword>
<gene>
    <name evidence="8" type="ORF">JCM15093_829</name>
</gene>
<comment type="similarity">
    <text evidence="2">Belongs to the outer membrane factor (OMF) (TC 1.B.17) family.</text>
</comment>
<evidence type="ECO:0000256" key="4">
    <source>
        <dbReference type="ARBA" id="ARBA00022452"/>
    </source>
</evidence>
<dbReference type="GO" id="GO:0015288">
    <property type="term" value="F:porin activity"/>
    <property type="evidence" value="ECO:0007669"/>
    <property type="project" value="TreeGrafter"/>
</dbReference>
<evidence type="ECO:0000313" key="9">
    <source>
        <dbReference type="Proteomes" id="UP000027601"/>
    </source>
</evidence>
<comment type="caution">
    <text evidence="8">The sequence shown here is derived from an EMBL/GenBank/DDBJ whole genome shotgun (WGS) entry which is preliminary data.</text>
</comment>
<dbReference type="AlphaFoldDB" id="A0A069CZU0"/>
<evidence type="ECO:0000313" key="8">
    <source>
        <dbReference type="EMBL" id="GAK35717.1"/>
    </source>
</evidence>
<evidence type="ECO:0000256" key="1">
    <source>
        <dbReference type="ARBA" id="ARBA00004442"/>
    </source>
</evidence>
<evidence type="ECO:0000256" key="5">
    <source>
        <dbReference type="ARBA" id="ARBA00022692"/>
    </source>
</evidence>
<dbReference type="SUPFAM" id="SSF56954">
    <property type="entry name" value="Outer membrane efflux proteins (OEP)"/>
    <property type="match status" value="1"/>
</dbReference>
<keyword evidence="4" id="KW-1134">Transmembrane beta strand</keyword>
<evidence type="ECO:0000256" key="3">
    <source>
        <dbReference type="ARBA" id="ARBA00022448"/>
    </source>
</evidence>
<dbReference type="GO" id="GO:0009279">
    <property type="term" value="C:cell outer membrane"/>
    <property type="evidence" value="ECO:0007669"/>
    <property type="project" value="UniProtKB-SubCell"/>
</dbReference>
<dbReference type="STRING" id="1121097.GCA_000428125_01425"/>
<protein>
    <submittedName>
        <fullName evidence="8">Outer membrane component of tripartite multidrug resistance system</fullName>
    </submittedName>
</protein>
<keyword evidence="7" id="KW-0998">Cell outer membrane</keyword>
<dbReference type="Proteomes" id="UP000027601">
    <property type="component" value="Unassembled WGS sequence"/>
</dbReference>
<dbReference type="Gene3D" id="1.20.1600.10">
    <property type="entry name" value="Outer membrane efflux proteins (OEP)"/>
    <property type="match status" value="1"/>
</dbReference>
<dbReference type="InterPro" id="IPR051906">
    <property type="entry name" value="TolC-like"/>
</dbReference>
<accession>A0A069CZU0</accession>
<dbReference type="GO" id="GO:1990281">
    <property type="term" value="C:efflux pump complex"/>
    <property type="evidence" value="ECO:0007669"/>
    <property type="project" value="TreeGrafter"/>
</dbReference>
<evidence type="ECO:0000256" key="6">
    <source>
        <dbReference type="ARBA" id="ARBA00023136"/>
    </source>
</evidence>
<dbReference type="InterPro" id="IPR003423">
    <property type="entry name" value="OMP_efflux"/>
</dbReference>
<dbReference type="PANTHER" id="PTHR30026:SF20">
    <property type="entry name" value="OUTER MEMBRANE PROTEIN TOLC"/>
    <property type="match status" value="1"/>
</dbReference>
<keyword evidence="5" id="KW-0812">Transmembrane</keyword>
<reference evidence="8 9" key="1">
    <citation type="journal article" date="2015" name="Microbes Environ.">
        <title>Distribution and evolution of nitrogen fixation genes in the phylum bacteroidetes.</title>
        <authorList>
            <person name="Inoue J."/>
            <person name="Oshima K."/>
            <person name="Suda W."/>
            <person name="Sakamoto M."/>
            <person name="Iino T."/>
            <person name="Noda S."/>
            <person name="Hongoh Y."/>
            <person name="Hattori M."/>
            <person name="Ohkuma M."/>
        </authorList>
    </citation>
    <scope>NUCLEOTIDE SEQUENCE [LARGE SCALE GENOMIC DNA]</scope>
    <source>
        <strain evidence="8 9">JCM 15093</strain>
    </source>
</reference>
<dbReference type="PANTHER" id="PTHR30026">
    <property type="entry name" value="OUTER MEMBRANE PROTEIN TOLC"/>
    <property type="match status" value="1"/>
</dbReference>
<dbReference type="Pfam" id="PF02321">
    <property type="entry name" value="OEP"/>
    <property type="match status" value="2"/>
</dbReference>
<keyword evidence="6" id="KW-0472">Membrane</keyword>
<sequence length="468" mass="54234">MKRHEHSNIKTHRIKNMKKISLLITVALFLNTFIMAQDNILALDECIRIGIKNNLSIKKQSEEIRKISYEHSASRAKLLPVIKGFGNFTNNVDIGSSVTDGSRMGAMLGVDMPYMTTQGLRYNTSIGVQLSMPLYNQTLYTSISIAQKMKELTHYSYEKAKDDLILEICKIYYLAQTTIEQIRLTNENINRLKTLADITQAFFDNGMAMDVDIKRVNINIENLIVQRDNAIAMYDQQLNLLKYILNLPFESNLSLVHVSVNEMSAPELTGVSKDLNEFKILYSQKDITKKQIKVINQGYIPSLSLVGQLSYTNYTDHIDNYFHSNISNRLNKWYNSLYWGVSLNIPIFDGFSKQLNRKKANSDYFKVETQIEDTEKKMQIDYDNKIKDWLNNYRNYTKQKDNYLLAEDVYKVTADRYKEGIVSMTELLQDEMRLTDAQNNFINAHYNCRIIKLQLLKLTGKLDKLSNK</sequence>